<evidence type="ECO:0000259" key="7">
    <source>
        <dbReference type="Pfam" id="PF04542"/>
    </source>
</evidence>
<dbReference type="InterPro" id="IPR014284">
    <property type="entry name" value="RNA_pol_sigma-70_dom"/>
</dbReference>
<evidence type="ECO:0000259" key="8">
    <source>
        <dbReference type="Pfam" id="PF08281"/>
    </source>
</evidence>
<dbReference type="KEGG" id="palo:E6C60_0416"/>
<dbReference type="NCBIfam" id="TIGR02937">
    <property type="entry name" value="sigma70-ECF"/>
    <property type="match status" value="1"/>
</dbReference>
<dbReference type="AlphaFoldDB" id="A0A4P8XLR4"/>
<sequence length="183" mass="21448">MEITEDNIVQQLRERNENGIAFIIHQYGSLLSGIIRRHVHYNPQELEECLDDVLLAIWNHIDDYDESKNTFVQWIAAIAKYRAIDYQRRMIRNEQRFVQGKGEDSLREERPPMTGPGQRDAAEVLAHLSEVERSIFDKYYLQGVPSAEIAAELQVKESWIHNKLSRGRKKLRQIFIPSAKRCE</sequence>
<dbReference type="Pfam" id="PF08281">
    <property type="entry name" value="Sigma70_r4_2"/>
    <property type="match status" value="1"/>
</dbReference>
<dbReference type="InterPro" id="IPR013249">
    <property type="entry name" value="RNA_pol_sigma70_r4_t2"/>
</dbReference>
<proteinExistence type="inferred from homology"/>
<dbReference type="PANTHER" id="PTHR43133:SF8">
    <property type="entry name" value="RNA POLYMERASE SIGMA FACTOR HI_1459-RELATED"/>
    <property type="match status" value="1"/>
</dbReference>
<dbReference type="RefSeq" id="WP_138224252.1">
    <property type="nucleotide sequence ID" value="NZ_CP040396.1"/>
</dbReference>
<dbReference type="Gene3D" id="1.10.10.10">
    <property type="entry name" value="Winged helix-like DNA-binding domain superfamily/Winged helix DNA-binding domain"/>
    <property type="match status" value="1"/>
</dbReference>
<keyword evidence="5" id="KW-0804">Transcription</keyword>
<evidence type="ECO:0000256" key="3">
    <source>
        <dbReference type="ARBA" id="ARBA00023082"/>
    </source>
</evidence>
<keyword evidence="2" id="KW-0805">Transcription regulation</keyword>
<dbReference type="EMBL" id="CP040396">
    <property type="protein sequence ID" value="QCT01139.1"/>
    <property type="molecule type" value="Genomic_DNA"/>
</dbReference>
<evidence type="ECO:0000313" key="10">
    <source>
        <dbReference type="Proteomes" id="UP000300879"/>
    </source>
</evidence>
<dbReference type="Proteomes" id="UP000300879">
    <property type="component" value="Chromosome"/>
</dbReference>
<dbReference type="GO" id="GO:0006352">
    <property type="term" value="P:DNA-templated transcription initiation"/>
    <property type="evidence" value="ECO:0007669"/>
    <property type="project" value="InterPro"/>
</dbReference>
<keyword evidence="4" id="KW-0238">DNA-binding</keyword>
<evidence type="ECO:0000256" key="2">
    <source>
        <dbReference type="ARBA" id="ARBA00023015"/>
    </source>
</evidence>
<dbReference type="Gene3D" id="1.10.1740.10">
    <property type="match status" value="1"/>
</dbReference>
<dbReference type="InterPro" id="IPR007627">
    <property type="entry name" value="RNA_pol_sigma70_r2"/>
</dbReference>
<feature type="region of interest" description="Disordered" evidence="6">
    <location>
        <begin position="100"/>
        <end position="119"/>
    </location>
</feature>
<dbReference type="SUPFAM" id="SSF88659">
    <property type="entry name" value="Sigma3 and sigma4 domains of RNA polymerase sigma factors"/>
    <property type="match status" value="1"/>
</dbReference>
<dbReference type="InterPro" id="IPR039425">
    <property type="entry name" value="RNA_pol_sigma-70-like"/>
</dbReference>
<dbReference type="GO" id="GO:0016987">
    <property type="term" value="F:sigma factor activity"/>
    <property type="evidence" value="ECO:0007669"/>
    <property type="project" value="UniProtKB-KW"/>
</dbReference>
<keyword evidence="3" id="KW-0731">Sigma factor</keyword>
<evidence type="ECO:0000256" key="6">
    <source>
        <dbReference type="SAM" id="MobiDB-lite"/>
    </source>
</evidence>
<organism evidence="9 10">
    <name type="scientific">Paenibacillus algicola</name>
    <dbReference type="NCBI Taxonomy" id="2565926"/>
    <lineage>
        <taxon>Bacteria</taxon>
        <taxon>Bacillati</taxon>
        <taxon>Bacillota</taxon>
        <taxon>Bacilli</taxon>
        <taxon>Bacillales</taxon>
        <taxon>Paenibacillaceae</taxon>
        <taxon>Paenibacillus</taxon>
    </lineage>
</organism>
<feature type="domain" description="RNA polymerase sigma-70 region 2" evidence="7">
    <location>
        <begin position="24"/>
        <end position="89"/>
    </location>
</feature>
<evidence type="ECO:0000313" key="9">
    <source>
        <dbReference type="EMBL" id="QCT01139.1"/>
    </source>
</evidence>
<dbReference type="GO" id="GO:0003677">
    <property type="term" value="F:DNA binding"/>
    <property type="evidence" value="ECO:0007669"/>
    <property type="project" value="UniProtKB-KW"/>
</dbReference>
<reference evidence="9 10" key="1">
    <citation type="submission" date="2019-05" db="EMBL/GenBank/DDBJ databases">
        <authorList>
            <person name="Chen C."/>
        </authorList>
    </citation>
    <scope>NUCLEOTIDE SEQUENCE [LARGE SCALE GENOMIC DNA]</scope>
    <source>
        <strain evidence="9 10">HB172198</strain>
    </source>
</reference>
<dbReference type="Pfam" id="PF04542">
    <property type="entry name" value="Sigma70_r2"/>
    <property type="match status" value="1"/>
</dbReference>
<name>A0A4P8XLR4_9BACL</name>
<dbReference type="OrthoDB" id="2678696at2"/>
<dbReference type="InterPro" id="IPR013325">
    <property type="entry name" value="RNA_pol_sigma_r2"/>
</dbReference>
<dbReference type="PANTHER" id="PTHR43133">
    <property type="entry name" value="RNA POLYMERASE ECF-TYPE SIGMA FACTO"/>
    <property type="match status" value="1"/>
</dbReference>
<gene>
    <name evidence="9" type="ORF">E6C60_0416</name>
</gene>
<evidence type="ECO:0000256" key="4">
    <source>
        <dbReference type="ARBA" id="ARBA00023125"/>
    </source>
</evidence>
<keyword evidence="10" id="KW-1185">Reference proteome</keyword>
<dbReference type="InterPro" id="IPR013324">
    <property type="entry name" value="RNA_pol_sigma_r3/r4-like"/>
</dbReference>
<evidence type="ECO:0000256" key="5">
    <source>
        <dbReference type="ARBA" id="ARBA00023163"/>
    </source>
</evidence>
<comment type="similarity">
    <text evidence="1">Belongs to the sigma-70 factor family. ECF subfamily.</text>
</comment>
<dbReference type="SUPFAM" id="SSF88946">
    <property type="entry name" value="Sigma2 domain of RNA polymerase sigma factors"/>
    <property type="match status" value="1"/>
</dbReference>
<feature type="domain" description="RNA polymerase sigma factor 70 region 4 type 2" evidence="8">
    <location>
        <begin position="122"/>
        <end position="171"/>
    </location>
</feature>
<dbReference type="InterPro" id="IPR036388">
    <property type="entry name" value="WH-like_DNA-bd_sf"/>
</dbReference>
<feature type="compositionally biased region" description="Basic and acidic residues" evidence="6">
    <location>
        <begin position="100"/>
        <end position="111"/>
    </location>
</feature>
<dbReference type="CDD" id="cd06171">
    <property type="entry name" value="Sigma70_r4"/>
    <property type="match status" value="1"/>
</dbReference>
<evidence type="ECO:0000256" key="1">
    <source>
        <dbReference type="ARBA" id="ARBA00010641"/>
    </source>
</evidence>
<accession>A0A4P8XLR4</accession>
<protein>
    <submittedName>
        <fullName evidence="9">RNA polymerase sigma-70 factor</fullName>
    </submittedName>
</protein>